<keyword evidence="3" id="KW-1185">Reference proteome</keyword>
<feature type="transmembrane region" description="Helical" evidence="1">
    <location>
        <begin position="71"/>
        <end position="90"/>
    </location>
</feature>
<feature type="transmembrane region" description="Helical" evidence="1">
    <location>
        <begin position="43"/>
        <end position="65"/>
    </location>
</feature>
<evidence type="ECO:0000256" key="1">
    <source>
        <dbReference type="SAM" id="Phobius"/>
    </source>
</evidence>
<accession>A0A0B7MJV4</accession>
<reference evidence="3" key="1">
    <citation type="submission" date="2015-01" db="EMBL/GenBank/DDBJ databases">
        <authorList>
            <person name="Manzoor Shahid"/>
            <person name="Zubair Saima"/>
        </authorList>
    </citation>
    <scope>NUCLEOTIDE SEQUENCE [LARGE SCALE GENOMIC DNA]</scope>
    <source>
        <strain evidence="3">Sp3</strain>
    </source>
</reference>
<keyword evidence="1" id="KW-1133">Transmembrane helix</keyword>
<dbReference type="RefSeq" id="WP_044666080.1">
    <property type="nucleotide sequence ID" value="NZ_CDRZ01000280.1"/>
</dbReference>
<dbReference type="AlphaFoldDB" id="A0A0B7MJV4"/>
<evidence type="ECO:0000313" key="2">
    <source>
        <dbReference type="EMBL" id="CEO90300.1"/>
    </source>
</evidence>
<keyword evidence="1" id="KW-0812">Transmembrane</keyword>
<feature type="transmembrane region" description="Helical" evidence="1">
    <location>
        <begin position="6"/>
        <end position="31"/>
    </location>
</feature>
<proteinExistence type="predicted"/>
<evidence type="ECO:0000313" key="3">
    <source>
        <dbReference type="Proteomes" id="UP000046155"/>
    </source>
</evidence>
<protein>
    <submittedName>
        <fullName evidence="2">Uncharacterized protein</fullName>
    </submittedName>
</protein>
<name>A0A0B7MJV4_9FIRM</name>
<keyword evidence="1" id="KW-0472">Membrane</keyword>
<organism evidence="2 3">
    <name type="scientific">Syntrophaceticus schinkii</name>
    <dbReference type="NCBI Taxonomy" id="499207"/>
    <lineage>
        <taxon>Bacteria</taxon>
        <taxon>Bacillati</taxon>
        <taxon>Bacillota</taxon>
        <taxon>Clostridia</taxon>
        <taxon>Thermoanaerobacterales</taxon>
        <taxon>Thermoanaerobacterales Family III. Incertae Sedis</taxon>
        <taxon>Syntrophaceticus</taxon>
    </lineage>
</organism>
<gene>
    <name evidence="2" type="ORF">SSCH_80022</name>
</gene>
<sequence>MFYFQVKAPIFSVLILSIVLFLSVFCGGYVAGHKGGIRNWVPAGLIGVCTGGLALTLIYMLFPVAPGVRELLALLLLPAFFSSTGALVAVNRGRKQQLTRNLGA</sequence>
<dbReference type="EMBL" id="CDRZ01000280">
    <property type="protein sequence ID" value="CEO90300.1"/>
    <property type="molecule type" value="Genomic_DNA"/>
</dbReference>
<dbReference type="Proteomes" id="UP000046155">
    <property type="component" value="Unassembled WGS sequence"/>
</dbReference>